<dbReference type="Proteomes" id="UP000824782">
    <property type="component" value="Unassembled WGS sequence"/>
</dbReference>
<feature type="compositionally biased region" description="Low complexity" evidence="1">
    <location>
        <begin position="64"/>
        <end position="77"/>
    </location>
</feature>
<feature type="compositionally biased region" description="Low complexity" evidence="1">
    <location>
        <begin position="376"/>
        <end position="386"/>
    </location>
</feature>
<evidence type="ECO:0000256" key="1">
    <source>
        <dbReference type="SAM" id="MobiDB-lite"/>
    </source>
</evidence>
<feature type="compositionally biased region" description="Polar residues" evidence="1">
    <location>
        <begin position="187"/>
        <end position="214"/>
    </location>
</feature>
<dbReference type="InterPro" id="IPR057031">
    <property type="entry name" value="SFR19-like_C"/>
</dbReference>
<name>A0AAV7BYJ8_ENGPU</name>
<feature type="region of interest" description="Disordered" evidence="1">
    <location>
        <begin position="921"/>
        <end position="961"/>
    </location>
</feature>
<sequence length="1212" mass="134793">MCPHTGAQEGTEKKQAASGTSTNRGTRKKSVQSSTRRRSTRNSKSDTSNLQSSPKSSGSDHDTPGNATAAANAPSSDRPGKQTLKQRKQTPKKGSQARKRLRSATPLQDEPNDDKESSESEPEQEKKCKMSDDLSETELYKTNQSPNSSNDKKYEHSDPSSPLEQSEKHLLSSSPAHNLLSVDEESLSSPDLQNKHQSCIEHSSPSPVFNNGQNDLEGCQVESPKSVNEPSSMGSAENQMETNKKCVLEAENVTVSGRESTPASANHVISDDGDLAHLSCDKEQLHVEDAPSSPLSCTEMKSPREDLQNLPSEEITVNEESQLHSRQIDLQSNKRDCENMDSSTTQCTLPPDLGKPYDLDCTPPSPDASDEQSTRQPPDLQLLSPDDSLETVERTLEQEKVEGNLQVEKPEECIEEQNATTNTTPELKCHSSDSSDNSLELSKESLTSSTISVAEESLNTDTKASNGNTLCIEEVKSSILRDSKITETDEKKALEKPFCDDIEPVAMECDLLCSDHNDSEIEKPVDPTEANKTESDLAEKKELQTSPKQSLPPNDIQKKESRTRKSRFHSPSTTWSPSKNEVKERPRSRSRSKVKDSPVKRKSRSRSREKEGEHGRGGQWKGRSRDRHHRRHSRSRSRHSRSRSRHSRSRSRHSRSRSRHSKSKSRSRSRSGSRSKYRNRNEKDCSSPPWKERHISENWKSPRGSEKLRRNEHEKHESFRNEKYDSRDSAEAYPDNKNDYPDWVVEKMKSVDNRGRGDTWMRGEGRGRGDRGWGETRGRGDRARGRGDFRGRGESRGRGDRGRGGNRGRGSHWDDDHYGSGDSWNRNANMDWNSPRSRGGRGRGGFRGGFNYGDQNENNWNNRQPFSGNSITSGQESSRFPESKIKPKYEDSYDAPADRSGWSSASSWAVRKTLPADVQNYYSKRGKNSSGSQGSVWPRPEETPDQDQAAKDQASQQTESTPVPVNMVQTQMNVVQQPIAAPPQPMNMFPYPVGVHPPLVNIQHNPFNLHPPLPIHLHPALPLVQVSAPSSVPQGLPPPPPPPPPSQQMSYIAPPQDGKPLQGHLGASYVSNNVNAPLLPAPAAVQGSIGAVLGPNSSSVVTSGHSRFPYTPVKSTTRKESVTVEASADSSKKEKKILIQERAAQEVKVAIKQYYQNKDITKDEYKEIVKKAVDKVCHSKSGEVDSAKVANLVKAYVDKYKHSRKKGTDDKL</sequence>
<dbReference type="AlphaFoldDB" id="A0AAV7BYJ8"/>
<feature type="compositionally biased region" description="Basic and acidic residues" evidence="1">
    <location>
        <begin position="580"/>
        <end position="599"/>
    </location>
</feature>
<feature type="compositionally biased region" description="Basic and acidic residues" evidence="1">
    <location>
        <begin position="114"/>
        <end position="132"/>
    </location>
</feature>
<dbReference type="GO" id="GO:0003723">
    <property type="term" value="F:RNA binding"/>
    <property type="evidence" value="ECO:0007669"/>
    <property type="project" value="TreeGrafter"/>
</dbReference>
<feature type="compositionally biased region" description="Basic and acidic residues" evidence="1">
    <location>
        <begin position="879"/>
        <end position="891"/>
    </location>
</feature>
<feature type="compositionally biased region" description="Pro residues" evidence="1">
    <location>
        <begin position="1035"/>
        <end position="1046"/>
    </location>
</feature>
<evidence type="ECO:0000313" key="4">
    <source>
        <dbReference type="Proteomes" id="UP000824782"/>
    </source>
</evidence>
<dbReference type="EMBL" id="WNYA01000004">
    <property type="protein sequence ID" value="KAG8577698.1"/>
    <property type="molecule type" value="Genomic_DNA"/>
</dbReference>
<evidence type="ECO:0000259" key="2">
    <source>
        <dbReference type="Pfam" id="PF23030"/>
    </source>
</evidence>
<feature type="domain" description="SFR19-like C-terminal" evidence="2">
    <location>
        <begin position="1130"/>
        <end position="1210"/>
    </location>
</feature>
<feature type="compositionally biased region" description="Polar residues" evidence="1">
    <location>
        <begin position="853"/>
        <end position="878"/>
    </location>
</feature>
<feature type="compositionally biased region" description="Basic and acidic residues" evidence="1">
    <location>
        <begin position="517"/>
        <end position="543"/>
    </location>
</feature>
<dbReference type="PANTHER" id="PTHR47048:SF1">
    <property type="entry name" value="PROTEIN SCAF11"/>
    <property type="match status" value="1"/>
</dbReference>
<feature type="compositionally biased region" description="Polar residues" evidence="1">
    <location>
        <begin position="140"/>
        <end position="149"/>
    </location>
</feature>
<gene>
    <name evidence="3" type="ORF">GDO81_010265</name>
</gene>
<feature type="compositionally biased region" description="Basic residues" evidence="1">
    <location>
        <begin position="84"/>
        <end position="102"/>
    </location>
</feature>
<feature type="compositionally biased region" description="Basic residues" evidence="1">
    <location>
        <begin position="25"/>
        <end position="41"/>
    </location>
</feature>
<feature type="region of interest" description="Disordered" evidence="1">
    <location>
        <begin position="517"/>
        <end position="907"/>
    </location>
</feature>
<feature type="compositionally biased region" description="Gly residues" evidence="1">
    <location>
        <begin position="842"/>
        <end position="851"/>
    </location>
</feature>
<feature type="compositionally biased region" description="Low complexity" evidence="1">
    <location>
        <begin position="951"/>
        <end position="961"/>
    </location>
</feature>
<feature type="region of interest" description="Disordered" evidence="1">
    <location>
        <begin position="285"/>
        <end position="444"/>
    </location>
</feature>
<feature type="compositionally biased region" description="Basic residues" evidence="1">
    <location>
        <begin position="622"/>
        <end position="678"/>
    </location>
</feature>
<feature type="compositionally biased region" description="Basic and acidic residues" evidence="1">
    <location>
        <begin position="703"/>
        <end position="803"/>
    </location>
</feature>
<feature type="compositionally biased region" description="Basic and acidic residues" evidence="1">
    <location>
        <begin position="679"/>
        <end position="697"/>
    </location>
</feature>
<feature type="region of interest" description="Disordered" evidence="1">
    <location>
        <begin position="1028"/>
        <end position="1050"/>
    </location>
</feature>
<feature type="compositionally biased region" description="Polar residues" evidence="1">
    <location>
        <begin position="822"/>
        <end position="836"/>
    </location>
</feature>
<keyword evidence="4" id="KW-1185">Reference proteome</keyword>
<dbReference type="PANTHER" id="PTHR47048">
    <property type="entry name" value="PROTEIN SCAF11"/>
    <property type="match status" value="1"/>
</dbReference>
<proteinExistence type="predicted"/>
<feature type="region of interest" description="Disordered" evidence="1">
    <location>
        <begin position="1"/>
        <end position="243"/>
    </location>
</feature>
<feature type="compositionally biased region" description="Low complexity" evidence="1">
    <location>
        <begin position="434"/>
        <end position="444"/>
    </location>
</feature>
<protein>
    <recommendedName>
        <fullName evidence="2">SFR19-like C-terminal domain-containing protein</fullName>
    </recommendedName>
</protein>
<comment type="caution">
    <text evidence="3">The sequence shown here is derived from an EMBL/GenBank/DDBJ whole genome shotgun (WGS) entry which is preliminary data.</text>
</comment>
<organism evidence="3 4">
    <name type="scientific">Engystomops pustulosus</name>
    <name type="common">Tungara frog</name>
    <name type="synonym">Physalaemus pustulosus</name>
    <dbReference type="NCBI Taxonomy" id="76066"/>
    <lineage>
        <taxon>Eukaryota</taxon>
        <taxon>Metazoa</taxon>
        <taxon>Chordata</taxon>
        <taxon>Craniata</taxon>
        <taxon>Vertebrata</taxon>
        <taxon>Euteleostomi</taxon>
        <taxon>Amphibia</taxon>
        <taxon>Batrachia</taxon>
        <taxon>Anura</taxon>
        <taxon>Neobatrachia</taxon>
        <taxon>Hyloidea</taxon>
        <taxon>Leptodactylidae</taxon>
        <taxon>Leiuperinae</taxon>
        <taxon>Engystomops</taxon>
    </lineage>
</organism>
<feature type="compositionally biased region" description="Basic and acidic residues" evidence="1">
    <location>
        <begin position="391"/>
        <end position="412"/>
    </location>
</feature>
<feature type="compositionally biased region" description="Basic and acidic residues" evidence="1">
    <location>
        <begin position="606"/>
        <end position="616"/>
    </location>
</feature>
<feature type="compositionally biased region" description="Basic and acidic residues" evidence="1">
    <location>
        <begin position="321"/>
        <end position="338"/>
    </location>
</feature>
<reference evidence="3" key="1">
    <citation type="thesis" date="2020" institute="ProQuest LLC" country="789 East Eisenhower Parkway, Ann Arbor, MI, USA">
        <title>Comparative Genomics and Chromosome Evolution.</title>
        <authorList>
            <person name="Mudd A.B."/>
        </authorList>
    </citation>
    <scope>NUCLEOTIDE SEQUENCE</scope>
    <source>
        <strain evidence="3">237g6f4</strain>
        <tissue evidence="3">Blood</tissue>
    </source>
</reference>
<feature type="compositionally biased region" description="Polar residues" evidence="1">
    <location>
        <begin position="223"/>
        <end position="241"/>
    </location>
</feature>
<evidence type="ECO:0000313" key="3">
    <source>
        <dbReference type="EMBL" id="KAG8577698.1"/>
    </source>
</evidence>
<accession>A0AAV7BYJ8</accession>
<feature type="compositionally biased region" description="Polar residues" evidence="1">
    <location>
        <begin position="569"/>
        <end position="579"/>
    </location>
</feature>
<dbReference type="GO" id="GO:0000245">
    <property type="term" value="P:spliceosomal complex assembly"/>
    <property type="evidence" value="ECO:0007669"/>
    <property type="project" value="TreeGrafter"/>
</dbReference>
<dbReference type="Pfam" id="PF23030">
    <property type="entry name" value="SCAF11-like_C"/>
    <property type="match status" value="1"/>
</dbReference>